<proteinExistence type="predicted"/>
<dbReference type="AlphaFoldDB" id="A0A2N9FD41"/>
<protein>
    <recommendedName>
        <fullName evidence="3">Transmembrane protein</fullName>
    </recommendedName>
</protein>
<name>A0A2N9FD41_FAGSY</name>
<accession>A0A2N9FD41</accession>
<keyword evidence="1" id="KW-0812">Transmembrane</keyword>
<reference evidence="2" key="1">
    <citation type="submission" date="2018-02" db="EMBL/GenBank/DDBJ databases">
        <authorList>
            <person name="Cohen D.B."/>
            <person name="Kent A.D."/>
        </authorList>
    </citation>
    <scope>NUCLEOTIDE SEQUENCE</scope>
</reference>
<evidence type="ECO:0000313" key="2">
    <source>
        <dbReference type="EMBL" id="SPC84811.1"/>
    </source>
</evidence>
<keyword evidence="1" id="KW-0472">Membrane</keyword>
<feature type="transmembrane region" description="Helical" evidence="1">
    <location>
        <begin position="6"/>
        <end position="31"/>
    </location>
</feature>
<organism evidence="2">
    <name type="scientific">Fagus sylvatica</name>
    <name type="common">Beechnut</name>
    <dbReference type="NCBI Taxonomy" id="28930"/>
    <lineage>
        <taxon>Eukaryota</taxon>
        <taxon>Viridiplantae</taxon>
        <taxon>Streptophyta</taxon>
        <taxon>Embryophyta</taxon>
        <taxon>Tracheophyta</taxon>
        <taxon>Spermatophyta</taxon>
        <taxon>Magnoliopsida</taxon>
        <taxon>eudicotyledons</taxon>
        <taxon>Gunneridae</taxon>
        <taxon>Pentapetalae</taxon>
        <taxon>rosids</taxon>
        <taxon>fabids</taxon>
        <taxon>Fagales</taxon>
        <taxon>Fagaceae</taxon>
        <taxon>Fagus</taxon>
    </lineage>
</organism>
<gene>
    <name evidence="2" type="ORF">FSB_LOCUS12693</name>
</gene>
<keyword evidence="1" id="KW-1133">Transmembrane helix</keyword>
<sequence>MVETLMVIRWCFGDFGLMGSLGAILVVGFVCDYDSTRSGFELELMGFVLITDITVMENGAYGVCVDHCDGKW</sequence>
<evidence type="ECO:0008006" key="3">
    <source>
        <dbReference type="Google" id="ProtNLM"/>
    </source>
</evidence>
<evidence type="ECO:0000256" key="1">
    <source>
        <dbReference type="SAM" id="Phobius"/>
    </source>
</evidence>
<dbReference type="EMBL" id="OIVN01000735">
    <property type="protein sequence ID" value="SPC84811.1"/>
    <property type="molecule type" value="Genomic_DNA"/>
</dbReference>